<reference evidence="3" key="1">
    <citation type="submission" date="2024-07" db="EMBL/GenBank/DDBJ databases">
        <title>Two chromosome-level genome assemblies of Korean endemic species Abeliophyllum distichum and Forsythia ovata (Oleaceae).</title>
        <authorList>
            <person name="Jang H."/>
        </authorList>
    </citation>
    <scope>NUCLEOTIDE SEQUENCE [LARGE SCALE GENOMIC DNA]</scope>
</reference>
<dbReference type="Pfam" id="PF07939">
    <property type="entry name" value="DUF1685"/>
    <property type="match status" value="1"/>
</dbReference>
<feature type="compositionally biased region" description="Polar residues" evidence="1">
    <location>
        <begin position="116"/>
        <end position="125"/>
    </location>
</feature>
<dbReference type="PANTHER" id="PTHR31865:SF3">
    <property type="entry name" value="PHOSPHODIESTERASE EPSILON-1, PUTATIVE (DUF1685)-RELATED"/>
    <property type="match status" value="1"/>
</dbReference>
<name>A0ABD1VHV7_9LAMI</name>
<sequence length="162" mass="18041">MSSSSSSPTSSFESEMEELRRLEDAPPFWKNPKAKRLSKQLSMLETPRDIAWEKHEDLSELKGCIELGFGFNEEQGQKLCNTLPALDLYFAVNRQFSMSPMESPNSTESAPPLGGRSTSFGSPRSDSADSWKICSPGDDPQHVKTKLRHWAQAVACSLRQSS</sequence>
<comment type="caution">
    <text evidence="2">The sequence shown here is derived from an EMBL/GenBank/DDBJ whole genome shotgun (WGS) entry which is preliminary data.</text>
</comment>
<keyword evidence="3" id="KW-1185">Reference proteome</keyword>
<feature type="compositionally biased region" description="Low complexity" evidence="1">
    <location>
        <begin position="1"/>
        <end position="13"/>
    </location>
</feature>
<gene>
    <name evidence="2" type="ORF">Fot_18202</name>
</gene>
<evidence type="ECO:0000313" key="3">
    <source>
        <dbReference type="Proteomes" id="UP001604277"/>
    </source>
</evidence>
<evidence type="ECO:0000313" key="2">
    <source>
        <dbReference type="EMBL" id="KAL2536811.1"/>
    </source>
</evidence>
<feature type="compositionally biased region" description="Polar residues" evidence="1">
    <location>
        <begin position="99"/>
        <end position="109"/>
    </location>
</feature>
<dbReference type="Proteomes" id="UP001604277">
    <property type="component" value="Unassembled WGS sequence"/>
</dbReference>
<feature type="region of interest" description="Disordered" evidence="1">
    <location>
        <begin position="1"/>
        <end position="31"/>
    </location>
</feature>
<feature type="region of interest" description="Disordered" evidence="1">
    <location>
        <begin position="99"/>
        <end position="137"/>
    </location>
</feature>
<organism evidence="2 3">
    <name type="scientific">Forsythia ovata</name>
    <dbReference type="NCBI Taxonomy" id="205694"/>
    <lineage>
        <taxon>Eukaryota</taxon>
        <taxon>Viridiplantae</taxon>
        <taxon>Streptophyta</taxon>
        <taxon>Embryophyta</taxon>
        <taxon>Tracheophyta</taxon>
        <taxon>Spermatophyta</taxon>
        <taxon>Magnoliopsida</taxon>
        <taxon>eudicotyledons</taxon>
        <taxon>Gunneridae</taxon>
        <taxon>Pentapetalae</taxon>
        <taxon>asterids</taxon>
        <taxon>lamiids</taxon>
        <taxon>Lamiales</taxon>
        <taxon>Oleaceae</taxon>
        <taxon>Forsythieae</taxon>
        <taxon>Forsythia</taxon>
    </lineage>
</organism>
<protein>
    <submittedName>
        <fullName evidence="2">Uncharacterized protein</fullName>
    </submittedName>
</protein>
<proteinExistence type="predicted"/>
<dbReference type="InterPro" id="IPR012881">
    <property type="entry name" value="DUF1685"/>
</dbReference>
<evidence type="ECO:0000256" key="1">
    <source>
        <dbReference type="SAM" id="MobiDB-lite"/>
    </source>
</evidence>
<dbReference type="EMBL" id="JBFOLJ010000005">
    <property type="protein sequence ID" value="KAL2536811.1"/>
    <property type="molecule type" value="Genomic_DNA"/>
</dbReference>
<dbReference type="PANTHER" id="PTHR31865">
    <property type="entry name" value="OSJNBA0071G03.3 PROTEIN"/>
    <property type="match status" value="1"/>
</dbReference>
<accession>A0ABD1VHV7</accession>
<dbReference type="AlphaFoldDB" id="A0ABD1VHV7"/>